<feature type="transmembrane region" description="Helical" evidence="6">
    <location>
        <begin position="21"/>
        <end position="41"/>
    </location>
</feature>
<feature type="transmembrane region" description="Helical" evidence="6">
    <location>
        <begin position="413"/>
        <end position="433"/>
    </location>
</feature>
<evidence type="ECO:0000256" key="2">
    <source>
        <dbReference type="ARBA" id="ARBA00022448"/>
    </source>
</evidence>
<gene>
    <name evidence="8" type="ORF">ACFOX0_20180</name>
</gene>
<evidence type="ECO:0000256" key="5">
    <source>
        <dbReference type="ARBA" id="ARBA00023136"/>
    </source>
</evidence>
<feature type="transmembrane region" description="Helical" evidence="6">
    <location>
        <begin position="90"/>
        <end position="109"/>
    </location>
</feature>
<feature type="transmembrane region" description="Helical" evidence="6">
    <location>
        <begin position="147"/>
        <end position="165"/>
    </location>
</feature>
<feature type="transmembrane region" description="Helical" evidence="6">
    <location>
        <begin position="445"/>
        <end position="467"/>
    </location>
</feature>
<evidence type="ECO:0000259" key="7">
    <source>
        <dbReference type="PROSITE" id="PS50850"/>
    </source>
</evidence>
<feature type="transmembrane region" description="Helical" evidence="6">
    <location>
        <begin position="177"/>
        <end position="196"/>
    </location>
</feature>
<proteinExistence type="predicted"/>
<comment type="subcellular location">
    <subcellularLocation>
        <location evidence="1">Cell membrane</location>
        <topology evidence="1">Multi-pass membrane protein</topology>
    </subcellularLocation>
</comment>
<reference evidence="9" key="1">
    <citation type="journal article" date="2019" name="Int. J. Syst. Evol. Microbiol.">
        <title>The Global Catalogue of Microorganisms (GCM) 10K type strain sequencing project: providing services to taxonomists for standard genome sequencing and annotation.</title>
        <authorList>
            <consortium name="The Broad Institute Genomics Platform"/>
            <consortium name="The Broad Institute Genome Sequencing Center for Infectious Disease"/>
            <person name="Wu L."/>
            <person name="Ma J."/>
        </authorList>
    </citation>
    <scope>NUCLEOTIDE SEQUENCE [LARGE SCALE GENOMIC DNA]</scope>
    <source>
        <strain evidence="9">2902at01</strain>
    </source>
</reference>
<dbReference type="InterPro" id="IPR020846">
    <property type="entry name" value="MFS_dom"/>
</dbReference>
<evidence type="ECO:0000313" key="9">
    <source>
        <dbReference type="Proteomes" id="UP001595868"/>
    </source>
</evidence>
<keyword evidence="3 6" id="KW-0812">Transmembrane</keyword>
<feature type="transmembrane region" description="Helical" evidence="6">
    <location>
        <begin position="61"/>
        <end position="78"/>
    </location>
</feature>
<evidence type="ECO:0000256" key="1">
    <source>
        <dbReference type="ARBA" id="ARBA00004651"/>
    </source>
</evidence>
<dbReference type="Pfam" id="PF07690">
    <property type="entry name" value="MFS_1"/>
    <property type="match status" value="2"/>
</dbReference>
<dbReference type="PROSITE" id="PS50850">
    <property type="entry name" value="MFS"/>
    <property type="match status" value="1"/>
</dbReference>
<feature type="transmembrane region" description="Helical" evidence="6">
    <location>
        <begin position="377"/>
        <end position="401"/>
    </location>
</feature>
<feature type="transmembrane region" description="Helical" evidence="6">
    <location>
        <begin position="310"/>
        <end position="332"/>
    </location>
</feature>
<dbReference type="PANTHER" id="PTHR42718">
    <property type="entry name" value="MAJOR FACILITATOR SUPERFAMILY MULTIDRUG TRANSPORTER MFSC"/>
    <property type="match status" value="1"/>
</dbReference>
<dbReference type="RefSeq" id="WP_377548209.1">
    <property type="nucleotide sequence ID" value="NZ_JBHSBN010000014.1"/>
</dbReference>
<keyword evidence="4 6" id="KW-1133">Transmembrane helix</keyword>
<name>A0ABV8KQF8_9ACTN</name>
<dbReference type="EMBL" id="JBHSBN010000014">
    <property type="protein sequence ID" value="MFC4108238.1"/>
    <property type="molecule type" value="Genomic_DNA"/>
</dbReference>
<feature type="transmembrane region" description="Helical" evidence="6">
    <location>
        <begin position="115"/>
        <end position="135"/>
    </location>
</feature>
<feature type="transmembrane region" description="Helical" evidence="6">
    <location>
        <begin position="344"/>
        <end position="365"/>
    </location>
</feature>
<keyword evidence="5 6" id="KW-0472">Membrane</keyword>
<dbReference type="InterPro" id="IPR011701">
    <property type="entry name" value="MFS"/>
</dbReference>
<keyword evidence="2" id="KW-0813">Transport</keyword>
<evidence type="ECO:0000256" key="6">
    <source>
        <dbReference type="SAM" id="Phobius"/>
    </source>
</evidence>
<dbReference type="PANTHER" id="PTHR42718:SF9">
    <property type="entry name" value="MAJOR FACILITATOR SUPERFAMILY MULTIDRUG TRANSPORTER MFSC"/>
    <property type="match status" value="1"/>
</dbReference>
<feature type="transmembrane region" description="Helical" evidence="6">
    <location>
        <begin position="233"/>
        <end position="255"/>
    </location>
</feature>
<organism evidence="8 9">
    <name type="scientific">Micromonospora zhanjiangensis</name>
    <dbReference type="NCBI Taxonomy" id="1522057"/>
    <lineage>
        <taxon>Bacteria</taxon>
        <taxon>Bacillati</taxon>
        <taxon>Actinomycetota</taxon>
        <taxon>Actinomycetes</taxon>
        <taxon>Micromonosporales</taxon>
        <taxon>Micromonosporaceae</taxon>
        <taxon>Micromonospora</taxon>
    </lineage>
</organism>
<dbReference type="SUPFAM" id="SSF103473">
    <property type="entry name" value="MFS general substrate transporter"/>
    <property type="match status" value="2"/>
</dbReference>
<sequence length="490" mass="49357">MRTPAAVGPQGDPERLSRRHLAVLPAALIAIGLVTAVISSLGAQLVPTVADVFGVPVGTAQWSLTVALLAGAVATPTMGRLGDGPRRRQVILGCLGLTLAGGLLTATAGGLGQLLAGRTLQGVGLGLVPLVIAVAREHLPADRAGGTIAALSVVTVTGVGLGYPVTGLITDHLGLRAGFWFGAGISAAALVLAWLVVPSPGATARRRFDVLGTVALGCALVMALIGLGQGERWGWSSPPVLGLLAGAAILFPLWVRRELRCPYPLVDLRLLRDRTVLTADLATLLAGVGVYLLMSLVIRFVQTPPATGYGFGASVVLAGLVLTPFSVGSVLGNRVTPALRRRIGALRSITVGALVFLAATALLLVRRDELWQPFAGMGLAGVSVGITFAAVVGLLVGAVPAAETGSATSFNQVLRSVGYSAGSAVSAVILDAYTGPGRALPTGTGYTVGFAVGVGVCALSAVLSLALPGKRAGGRPTRPGAAAAVSRAGR</sequence>
<protein>
    <submittedName>
        <fullName evidence="8">MFS transporter</fullName>
    </submittedName>
</protein>
<accession>A0ABV8KQF8</accession>
<feature type="domain" description="Major facilitator superfamily (MFS) profile" evidence="7">
    <location>
        <begin position="20"/>
        <end position="472"/>
    </location>
</feature>
<evidence type="ECO:0000256" key="4">
    <source>
        <dbReference type="ARBA" id="ARBA00022989"/>
    </source>
</evidence>
<comment type="caution">
    <text evidence="8">The sequence shown here is derived from an EMBL/GenBank/DDBJ whole genome shotgun (WGS) entry which is preliminary data.</text>
</comment>
<evidence type="ECO:0000256" key="3">
    <source>
        <dbReference type="ARBA" id="ARBA00022692"/>
    </source>
</evidence>
<feature type="transmembrane region" description="Helical" evidence="6">
    <location>
        <begin position="276"/>
        <end position="298"/>
    </location>
</feature>
<keyword evidence="9" id="KW-1185">Reference proteome</keyword>
<dbReference type="Proteomes" id="UP001595868">
    <property type="component" value="Unassembled WGS sequence"/>
</dbReference>
<dbReference type="InterPro" id="IPR036259">
    <property type="entry name" value="MFS_trans_sf"/>
</dbReference>
<evidence type="ECO:0000313" key="8">
    <source>
        <dbReference type="EMBL" id="MFC4108238.1"/>
    </source>
</evidence>
<feature type="transmembrane region" description="Helical" evidence="6">
    <location>
        <begin position="208"/>
        <end position="227"/>
    </location>
</feature>
<dbReference type="Gene3D" id="1.20.1250.20">
    <property type="entry name" value="MFS general substrate transporter like domains"/>
    <property type="match status" value="1"/>
</dbReference>